<reference evidence="2" key="1">
    <citation type="submission" date="2020-04" db="EMBL/GenBank/DDBJ databases">
        <title>Deep metagenomics examines the oral microbiome during advanced dental caries in children, revealing novel taxa and co-occurrences with host molecules.</title>
        <authorList>
            <person name="Baker J.L."/>
            <person name="Morton J.T."/>
            <person name="Dinis M."/>
            <person name="Alvarez R."/>
            <person name="Tran N.C."/>
            <person name="Knight R."/>
            <person name="Edlund A."/>
        </authorList>
    </citation>
    <scope>NUCLEOTIDE SEQUENCE</scope>
    <source>
        <strain evidence="2">JCVI_23_bin.16</strain>
    </source>
</reference>
<dbReference type="AlphaFoldDB" id="A0A929QSU4"/>
<comment type="caution">
    <text evidence="2">The sequence shown here is derived from an EMBL/GenBank/DDBJ whole genome shotgun (WGS) entry which is preliminary data.</text>
</comment>
<dbReference type="Pfam" id="PF12138">
    <property type="entry name" value="Spherulin4"/>
    <property type="match status" value="1"/>
</dbReference>
<dbReference type="PANTHER" id="PTHR35040:SF9">
    <property type="entry name" value="4-LIKE CELL SURFACE PROTEIN, PUTATIVE (AFU_ORTHOLOGUE AFUA_4G14080)-RELATED"/>
    <property type="match status" value="1"/>
</dbReference>
<name>A0A929QSU4_ABIDE</name>
<feature type="coiled-coil region" evidence="1">
    <location>
        <begin position="168"/>
        <end position="216"/>
    </location>
</feature>
<feature type="non-terminal residue" evidence="2">
    <location>
        <position position="1"/>
    </location>
</feature>
<accession>A0A929QSU4</accession>
<sequence>YKVDGVFVDEAVNGWGEQISKMSYYLELYKKIKAKFGKKFTVVLNPGANTREEMMEAGDVFMIFENFAHKFLKPGDNYTIMPDYCYKYPAHKFWALIHNVDRTNFVNIIQEMAKYNFGHLGLTDDRFIDSGDPRNPAQNPYDDAPSDWVLDINAAWAADSFGYSDWNRQTISRVNNDLVKRIEDANREISGLTISLDDLKKKHEKLKEEYVVTKVQADTLSKGPKDEVFLDMGISGGALKMSENPKLYVSIKAGMMTINANRLCFTQTGDMTIAKFNNKEWNGHVAIPSQEIVGAVYSWNSFKRFIVRTNGEVVVLGAVANEIYSGTITYPMNIFKKTEVI</sequence>
<evidence type="ECO:0000256" key="1">
    <source>
        <dbReference type="SAM" id="Coils"/>
    </source>
</evidence>
<dbReference type="Proteomes" id="UP000757900">
    <property type="component" value="Unassembled WGS sequence"/>
</dbReference>
<protein>
    <submittedName>
        <fullName evidence="2">Uncharacterized protein</fullName>
    </submittedName>
</protein>
<dbReference type="EMBL" id="JABZFV010000001">
    <property type="protein sequence ID" value="MBF0934145.1"/>
    <property type="molecule type" value="Genomic_DNA"/>
</dbReference>
<proteinExistence type="predicted"/>
<evidence type="ECO:0000313" key="2">
    <source>
        <dbReference type="EMBL" id="MBF0934145.1"/>
    </source>
</evidence>
<gene>
    <name evidence="2" type="ORF">HXK00_00700</name>
</gene>
<dbReference type="PANTHER" id="PTHR35040">
    <property type="match status" value="1"/>
</dbReference>
<keyword evidence="1" id="KW-0175">Coiled coil</keyword>
<organism evidence="2 3">
    <name type="scientific">Abiotrophia defectiva</name>
    <name type="common">Streptococcus defectivus</name>
    <dbReference type="NCBI Taxonomy" id="46125"/>
    <lineage>
        <taxon>Bacteria</taxon>
        <taxon>Bacillati</taxon>
        <taxon>Bacillota</taxon>
        <taxon>Bacilli</taxon>
        <taxon>Lactobacillales</taxon>
        <taxon>Aerococcaceae</taxon>
        <taxon>Abiotrophia</taxon>
    </lineage>
</organism>
<evidence type="ECO:0000313" key="3">
    <source>
        <dbReference type="Proteomes" id="UP000757900"/>
    </source>
</evidence>
<dbReference type="InterPro" id="IPR021986">
    <property type="entry name" value="Spherulin4"/>
</dbReference>